<feature type="domain" description="Tr-type G" evidence="13">
    <location>
        <begin position="224"/>
        <end position="393"/>
    </location>
</feature>
<evidence type="ECO:0000256" key="12">
    <source>
        <dbReference type="SAM" id="MobiDB-lite"/>
    </source>
</evidence>
<keyword evidence="5 10" id="KW-0396">Initiation factor</keyword>
<evidence type="ECO:0000256" key="8">
    <source>
        <dbReference type="ARBA" id="ARBA00023134"/>
    </source>
</evidence>
<dbReference type="InterPro" id="IPR053905">
    <property type="entry name" value="EF-G-like_DII"/>
</dbReference>
<keyword evidence="6 10" id="KW-0547">Nucleotide-binding</keyword>
<evidence type="ECO:0000256" key="9">
    <source>
        <dbReference type="ARBA" id="ARBA00025162"/>
    </source>
</evidence>
<dbReference type="GO" id="GO:0003743">
    <property type="term" value="F:translation initiation factor activity"/>
    <property type="evidence" value="ECO:0007669"/>
    <property type="project" value="UniProtKB-UniRule"/>
</dbReference>
<evidence type="ECO:0000256" key="3">
    <source>
        <dbReference type="ARBA" id="ARBA00020675"/>
    </source>
</evidence>
<dbReference type="NCBIfam" id="TIGR00487">
    <property type="entry name" value="IF-2"/>
    <property type="match status" value="1"/>
</dbReference>
<organism evidence="14">
    <name type="scientific">uncultured Rubrobacteraceae bacterium</name>
    <dbReference type="NCBI Taxonomy" id="349277"/>
    <lineage>
        <taxon>Bacteria</taxon>
        <taxon>Bacillati</taxon>
        <taxon>Actinomycetota</taxon>
        <taxon>Rubrobacteria</taxon>
        <taxon>Rubrobacterales</taxon>
        <taxon>Rubrobacteraceae</taxon>
        <taxon>environmental samples</taxon>
    </lineage>
</organism>
<dbReference type="PROSITE" id="PS51722">
    <property type="entry name" value="G_TR_2"/>
    <property type="match status" value="1"/>
</dbReference>
<dbReference type="InterPro" id="IPR027417">
    <property type="entry name" value="P-loop_NTPase"/>
</dbReference>
<feature type="binding site" evidence="10">
    <location>
        <begin position="333"/>
        <end position="336"/>
    </location>
    <ligand>
        <name>GTP</name>
        <dbReference type="ChEBI" id="CHEBI:37565"/>
    </ligand>
</feature>
<evidence type="ECO:0000259" key="13">
    <source>
        <dbReference type="PROSITE" id="PS51722"/>
    </source>
</evidence>
<dbReference type="FunFam" id="2.40.30.10:FF:000008">
    <property type="entry name" value="Translation initiation factor IF-2"/>
    <property type="match status" value="1"/>
</dbReference>
<evidence type="ECO:0000256" key="1">
    <source>
        <dbReference type="ARBA" id="ARBA00004496"/>
    </source>
</evidence>
<feature type="region of interest" description="G-domain" evidence="10">
    <location>
        <begin position="227"/>
        <end position="375"/>
    </location>
</feature>
<dbReference type="SUPFAM" id="SSF52540">
    <property type="entry name" value="P-loop containing nucleoside triphosphate hydrolases"/>
    <property type="match status" value="1"/>
</dbReference>
<dbReference type="InterPro" id="IPR009000">
    <property type="entry name" value="Transl_B-barrel_sf"/>
</dbReference>
<feature type="compositionally biased region" description="Low complexity" evidence="12">
    <location>
        <begin position="120"/>
        <end position="134"/>
    </location>
</feature>
<accession>A0A6J4R4B0</accession>
<keyword evidence="7 10" id="KW-0648">Protein biosynthesis</keyword>
<dbReference type="Pfam" id="PF04760">
    <property type="entry name" value="IF2_N"/>
    <property type="match status" value="2"/>
</dbReference>
<dbReference type="Pfam" id="PF11987">
    <property type="entry name" value="IF-2"/>
    <property type="match status" value="1"/>
</dbReference>
<comment type="subcellular location">
    <subcellularLocation>
        <location evidence="1 10">Cytoplasm</location>
    </subcellularLocation>
</comment>
<feature type="binding site" evidence="10">
    <location>
        <begin position="233"/>
        <end position="240"/>
    </location>
    <ligand>
        <name>GTP</name>
        <dbReference type="ChEBI" id="CHEBI:37565"/>
    </ligand>
</feature>
<protein>
    <recommendedName>
        <fullName evidence="3 10">Translation initiation factor IF-2</fullName>
    </recommendedName>
</protein>
<dbReference type="Gene3D" id="3.40.50.10050">
    <property type="entry name" value="Translation initiation factor IF- 2, domain 3"/>
    <property type="match status" value="1"/>
</dbReference>
<dbReference type="PANTHER" id="PTHR43381:SF5">
    <property type="entry name" value="TR-TYPE G DOMAIN-CONTAINING PROTEIN"/>
    <property type="match status" value="1"/>
</dbReference>
<dbReference type="SUPFAM" id="SSF50447">
    <property type="entry name" value="Translation proteins"/>
    <property type="match status" value="2"/>
</dbReference>
<dbReference type="InterPro" id="IPR006847">
    <property type="entry name" value="IF2_N"/>
</dbReference>
<dbReference type="Gene3D" id="2.40.30.10">
    <property type="entry name" value="Translation factors"/>
    <property type="match status" value="2"/>
</dbReference>
<proteinExistence type="inferred from homology"/>
<dbReference type="Gene3D" id="1.10.10.2480">
    <property type="match status" value="1"/>
</dbReference>
<evidence type="ECO:0000256" key="4">
    <source>
        <dbReference type="ARBA" id="ARBA00022490"/>
    </source>
</evidence>
<keyword evidence="8 10" id="KW-0342">GTP-binding</keyword>
<evidence type="ECO:0000256" key="7">
    <source>
        <dbReference type="ARBA" id="ARBA00022917"/>
    </source>
</evidence>
<dbReference type="PANTHER" id="PTHR43381">
    <property type="entry name" value="TRANSLATION INITIATION FACTOR IF-2-RELATED"/>
    <property type="match status" value="1"/>
</dbReference>
<dbReference type="GO" id="GO:0005525">
    <property type="term" value="F:GTP binding"/>
    <property type="evidence" value="ECO:0007669"/>
    <property type="project" value="UniProtKB-KW"/>
</dbReference>
<dbReference type="InterPro" id="IPR000795">
    <property type="entry name" value="T_Tr_GTP-bd_dom"/>
</dbReference>
<reference evidence="14" key="1">
    <citation type="submission" date="2020-02" db="EMBL/GenBank/DDBJ databases">
        <authorList>
            <person name="Meier V. D."/>
        </authorList>
    </citation>
    <scope>NUCLEOTIDE SEQUENCE</scope>
    <source>
        <strain evidence="14">AVDCRST_MAG02</strain>
    </source>
</reference>
<dbReference type="CDD" id="cd03692">
    <property type="entry name" value="mtIF2_IVc"/>
    <property type="match status" value="1"/>
</dbReference>
<gene>
    <name evidence="10" type="primary">infB</name>
    <name evidence="14" type="ORF">AVDCRST_MAG02-1910</name>
</gene>
<dbReference type="NCBIfam" id="TIGR00231">
    <property type="entry name" value="small_GTP"/>
    <property type="match status" value="1"/>
</dbReference>
<feature type="compositionally biased region" description="Basic and acidic residues" evidence="12">
    <location>
        <begin position="85"/>
        <end position="95"/>
    </location>
</feature>
<dbReference type="CDD" id="cd03702">
    <property type="entry name" value="IF2_mtIF2_II"/>
    <property type="match status" value="1"/>
</dbReference>
<dbReference type="InterPro" id="IPR000178">
    <property type="entry name" value="TF_IF2_bacterial-like"/>
</dbReference>
<dbReference type="Pfam" id="PF03144">
    <property type="entry name" value="GTP_EFTU_D2"/>
    <property type="match status" value="1"/>
</dbReference>
<dbReference type="FunFam" id="3.40.50.300:FF:000019">
    <property type="entry name" value="Translation initiation factor IF-2"/>
    <property type="match status" value="1"/>
</dbReference>
<feature type="region of interest" description="Disordered" evidence="12">
    <location>
        <begin position="26"/>
        <end position="147"/>
    </location>
</feature>
<feature type="binding site" evidence="10">
    <location>
        <begin position="279"/>
        <end position="283"/>
    </location>
    <ligand>
        <name>GTP</name>
        <dbReference type="ChEBI" id="CHEBI:37565"/>
    </ligand>
</feature>
<dbReference type="FunFam" id="2.40.30.10:FF:000054">
    <property type="entry name" value="Translation initiation factor IF-2"/>
    <property type="match status" value="1"/>
</dbReference>
<evidence type="ECO:0000256" key="6">
    <source>
        <dbReference type="ARBA" id="ARBA00022741"/>
    </source>
</evidence>
<evidence type="ECO:0000256" key="5">
    <source>
        <dbReference type="ARBA" id="ARBA00022540"/>
    </source>
</evidence>
<dbReference type="AlphaFoldDB" id="A0A6J4R4B0"/>
<dbReference type="InterPro" id="IPR015760">
    <property type="entry name" value="TIF_IF2"/>
</dbReference>
<evidence type="ECO:0000256" key="10">
    <source>
        <dbReference type="HAMAP-Rule" id="MF_00100"/>
    </source>
</evidence>
<dbReference type="InterPro" id="IPR044145">
    <property type="entry name" value="IF2_II"/>
</dbReference>
<feature type="compositionally biased region" description="Basic and acidic residues" evidence="12">
    <location>
        <begin position="66"/>
        <end position="76"/>
    </location>
</feature>
<dbReference type="InterPro" id="IPR023115">
    <property type="entry name" value="TIF_IF2_dom3"/>
</dbReference>
<dbReference type="FunFam" id="3.40.50.10050:FF:000001">
    <property type="entry name" value="Translation initiation factor IF-2"/>
    <property type="match status" value="1"/>
</dbReference>
<comment type="function">
    <text evidence="9 10 11">One of the essential components for the initiation of protein synthesis. Protects formylmethionyl-tRNA from spontaneous hydrolysis and promotes its binding to the 30S ribosomal subunits. Also involved in the hydrolysis of GTP during the formation of the 70S ribosomal complex.</text>
</comment>
<keyword evidence="4 10" id="KW-0963">Cytoplasm</keyword>
<dbReference type="HAMAP" id="MF_00100_B">
    <property type="entry name" value="IF_2_B"/>
    <property type="match status" value="1"/>
</dbReference>
<dbReference type="Pfam" id="PF22042">
    <property type="entry name" value="EF-G_D2"/>
    <property type="match status" value="1"/>
</dbReference>
<sequence length="720" mass="77102">MSKRVHEIAKELGLNSKEVMGRLKDAGVEVRSHSSSVEDPVYQRVFGSGTNGAANGRSAAQEAEAQEARQAAEESGHGATIQEAPAEKPVSDVKKGRNQKKRRRVVIDASARNRGARPTAAPVAPREQEAAPAAEKGEPSHDAGVRVEPGATVKDLGDALGVPPTRIIQVLMGLGEMKTLTQTLSIEEIELISEELGMKVEIGAVDEPAPEEVLPDDDPADLEDKPPVVTVMGHVDHGKTSLLDRIRHENVQSGEAGGITQHIGAYQVESDGRKVTFIDTPGHEAFTEMRARGAKVTDVVVLVVAADDGIMPQTQEAIEHAQAAGVPMVVALNKIDVPNANQDRVLGELSERGLMPEAYGGETVTVPVSAKTGEGIDELLENILVVAELEDLKANPNAPASGYVVEGERDPGRGPVATLLLSRGTLNKGDVVLAGTAYGRVRAMLDYTGKRVKDASPGSPVEILGLSGVPEAGTRFEVVGHERLARDRAQQAEEKLRRQELAQGGSRRSLEELLGQGGMQDLNLVIKADVAGSVEALKEALAKLSTDEVRVNIVRSGVGALTDSDVMLGSASDGILLGFNVRPTNTAKQVAEREGVEIRTYDVIYKALEEIEAAMRGMLAPEEREQETGTAEVRQTFRTPNAGVVAGCMVLSGEIFRNNRVRLVRDGTVVYEGNISSLKRFRDDARSVREGFECGIGIENFDDVKEGDVMEFFEIVEVPR</sequence>
<dbReference type="GO" id="GO:0003924">
    <property type="term" value="F:GTPase activity"/>
    <property type="evidence" value="ECO:0007669"/>
    <property type="project" value="UniProtKB-UniRule"/>
</dbReference>
<evidence type="ECO:0000313" key="14">
    <source>
        <dbReference type="EMBL" id="CAA9458597.1"/>
    </source>
</evidence>
<dbReference type="GO" id="GO:0005829">
    <property type="term" value="C:cytosol"/>
    <property type="evidence" value="ECO:0007669"/>
    <property type="project" value="TreeGrafter"/>
</dbReference>
<dbReference type="Gene3D" id="3.40.50.300">
    <property type="entry name" value="P-loop containing nucleotide triphosphate hydrolases"/>
    <property type="match status" value="1"/>
</dbReference>
<dbReference type="EMBL" id="CADCVH010000063">
    <property type="protein sequence ID" value="CAA9458597.1"/>
    <property type="molecule type" value="Genomic_DNA"/>
</dbReference>
<dbReference type="InterPro" id="IPR036925">
    <property type="entry name" value="TIF_IF2_dom3_sf"/>
</dbReference>
<evidence type="ECO:0000256" key="11">
    <source>
        <dbReference type="RuleBase" id="RU000644"/>
    </source>
</evidence>
<name>A0A6J4R4B0_9ACTN</name>
<dbReference type="InterPro" id="IPR005225">
    <property type="entry name" value="Small_GTP-bd"/>
</dbReference>
<dbReference type="InterPro" id="IPR004161">
    <property type="entry name" value="EFTu-like_2"/>
</dbReference>
<comment type="similarity">
    <text evidence="2 10 11">Belongs to the TRAFAC class translation factor GTPase superfamily. Classic translation factor GTPase family. IF-2 subfamily.</text>
</comment>
<dbReference type="SUPFAM" id="SSF52156">
    <property type="entry name" value="Initiation factor IF2/eIF5b, domain 3"/>
    <property type="match status" value="1"/>
</dbReference>
<feature type="compositionally biased region" description="Basic and acidic residues" evidence="12">
    <location>
        <begin position="135"/>
        <end position="145"/>
    </location>
</feature>
<dbReference type="CDD" id="cd01887">
    <property type="entry name" value="IF2_eIF5B"/>
    <property type="match status" value="1"/>
</dbReference>
<evidence type="ECO:0000256" key="2">
    <source>
        <dbReference type="ARBA" id="ARBA00007733"/>
    </source>
</evidence>
<dbReference type="Pfam" id="PF00009">
    <property type="entry name" value="GTP_EFTU"/>
    <property type="match status" value="1"/>
</dbReference>